<evidence type="ECO:0000313" key="4">
    <source>
        <dbReference type="EMBL" id="GLJ94324.1"/>
    </source>
</evidence>
<evidence type="ECO:0000256" key="2">
    <source>
        <dbReference type="ARBA" id="ARBA00022679"/>
    </source>
</evidence>
<dbReference type="Pfam" id="PF00534">
    <property type="entry name" value="Glycos_transf_1"/>
    <property type="match status" value="1"/>
</dbReference>
<organism evidence="4 5">
    <name type="scientific">Microbacterium dextranolyticum</name>
    <dbReference type="NCBI Taxonomy" id="36806"/>
    <lineage>
        <taxon>Bacteria</taxon>
        <taxon>Bacillati</taxon>
        <taxon>Actinomycetota</taxon>
        <taxon>Actinomycetes</taxon>
        <taxon>Micrococcales</taxon>
        <taxon>Microbacteriaceae</taxon>
        <taxon>Microbacterium</taxon>
    </lineage>
</organism>
<keyword evidence="5" id="KW-1185">Reference proteome</keyword>
<reference evidence="4" key="1">
    <citation type="journal article" date="2014" name="Int. J. Syst. Evol. Microbiol.">
        <title>Complete genome sequence of Corynebacterium casei LMG S-19264T (=DSM 44701T), isolated from a smear-ripened cheese.</title>
        <authorList>
            <consortium name="US DOE Joint Genome Institute (JGI-PGF)"/>
            <person name="Walter F."/>
            <person name="Albersmeier A."/>
            <person name="Kalinowski J."/>
            <person name="Ruckert C."/>
        </authorList>
    </citation>
    <scope>NUCLEOTIDE SEQUENCE</scope>
    <source>
        <strain evidence="4">VKM Ac-1940</strain>
    </source>
</reference>
<dbReference type="EMBL" id="BSER01000001">
    <property type="protein sequence ID" value="GLJ94324.1"/>
    <property type="molecule type" value="Genomic_DNA"/>
</dbReference>
<keyword evidence="2 4" id="KW-0808">Transferase</keyword>
<dbReference type="PANTHER" id="PTHR45947:SF3">
    <property type="entry name" value="SULFOQUINOVOSYL TRANSFERASE SQD2"/>
    <property type="match status" value="1"/>
</dbReference>
<accession>A0A9W6HKB2</accession>
<reference evidence="4" key="2">
    <citation type="submission" date="2023-01" db="EMBL/GenBank/DDBJ databases">
        <authorList>
            <person name="Sun Q."/>
            <person name="Evtushenko L."/>
        </authorList>
    </citation>
    <scope>NUCLEOTIDE SEQUENCE</scope>
    <source>
        <strain evidence="4">VKM Ac-1940</strain>
    </source>
</reference>
<dbReference type="InterPro" id="IPR050194">
    <property type="entry name" value="Glycosyltransferase_grp1"/>
</dbReference>
<dbReference type="Proteomes" id="UP001142291">
    <property type="component" value="Unassembled WGS sequence"/>
</dbReference>
<sequence>MSGLLVHEWIASSGGSENVLERFASIYPDADILCLWNDAHARFDSSRVSETTLSKTPLRRSKAAALPLMPLVWRARREGFDWALVSSHLFAHHVRMPSVDVPKLVYVHTPARYIWAPELDRRGDGSLARAVGDRFKSLDRRRAGEARSIAANSHFIADRTQEAWHRDAIVIYPPVNTEQITAIADWREMLGERERETLEALPQSFVLGASRLVDYKRLDLVVKAGESVDLPVVIAGSGPARAQLEEQSRQAKVPVTFVDSPTTPLLYALYQRATVFVFPPVEDFGIMPVEAMAAGTPVVVNAIGGAAESVNAPEAGAVFVSEDRHELRRAVLDASSIDPAAARARAELFSASRFDREVAAWVATNVKGGGTD</sequence>
<comment type="caution">
    <text evidence="4">The sequence shown here is derived from an EMBL/GenBank/DDBJ whole genome shotgun (WGS) entry which is preliminary data.</text>
</comment>
<dbReference type="RefSeq" id="WP_204962839.1">
    <property type="nucleotide sequence ID" value="NZ_BAAAUR010000002.1"/>
</dbReference>
<evidence type="ECO:0000259" key="3">
    <source>
        <dbReference type="Pfam" id="PF00534"/>
    </source>
</evidence>
<dbReference type="Gene3D" id="3.40.50.2000">
    <property type="entry name" value="Glycogen Phosphorylase B"/>
    <property type="match status" value="2"/>
</dbReference>
<dbReference type="InterPro" id="IPR001296">
    <property type="entry name" value="Glyco_trans_1"/>
</dbReference>
<gene>
    <name evidence="4" type="ORF">GCM10017591_03850</name>
</gene>
<name>A0A9W6HKB2_9MICO</name>
<dbReference type="SUPFAM" id="SSF53756">
    <property type="entry name" value="UDP-Glycosyltransferase/glycogen phosphorylase"/>
    <property type="match status" value="1"/>
</dbReference>
<evidence type="ECO:0000256" key="1">
    <source>
        <dbReference type="ARBA" id="ARBA00021292"/>
    </source>
</evidence>
<proteinExistence type="predicted"/>
<dbReference type="PANTHER" id="PTHR45947">
    <property type="entry name" value="SULFOQUINOVOSYL TRANSFERASE SQD2"/>
    <property type="match status" value="1"/>
</dbReference>
<protein>
    <recommendedName>
        <fullName evidence="1">D-inositol 3-phosphate glycosyltransferase</fullName>
    </recommendedName>
</protein>
<dbReference type="AlphaFoldDB" id="A0A9W6HKB2"/>
<evidence type="ECO:0000313" key="5">
    <source>
        <dbReference type="Proteomes" id="UP001142291"/>
    </source>
</evidence>
<dbReference type="GO" id="GO:0016757">
    <property type="term" value="F:glycosyltransferase activity"/>
    <property type="evidence" value="ECO:0007669"/>
    <property type="project" value="InterPro"/>
</dbReference>
<feature type="domain" description="Glycosyl transferase family 1" evidence="3">
    <location>
        <begin position="200"/>
        <end position="342"/>
    </location>
</feature>